<dbReference type="AlphaFoldDB" id="A0A0R3N2D1"/>
<comment type="caution">
    <text evidence="1">The sequence shown here is derived from an EMBL/GenBank/DDBJ whole genome shotgun (WGS) entry which is preliminary data.</text>
</comment>
<dbReference type="Proteomes" id="UP000051660">
    <property type="component" value="Unassembled WGS sequence"/>
</dbReference>
<sequence length="67" mass="7577">MGNLIGYSYRKLGDYKFSQVWYERAPESRSEPCTDVTACGKLRRATAIKRTKMQKGRASLPGLSLSF</sequence>
<organism evidence="1 2">
    <name type="scientific">Bradyrhizobium lablabi</name>
    <dbReference type="NCBI Taxonomy" id="722472"/>
    <lineage>
        <taxon>Bacteria</taxon>
        <taxon>Pseudomonadati</taxon>
        <taxon>Pseudomonadota</taxon>
        <taxon>Alphaproteobacteria</taxon>
        <taxon>Hyphomicrobiales</taxon>
        <taxon>Nitrobacteraceae</taxon>
        <taxon>Bradyrhizobium</taxon>
    </lineage>
</organism>
<dbReference type="STRING" id="722472.SAMN05444321_6845"/>
<evidence type="ECO:0000313" key="1">
    <source>
        <dbReference type="EMBL" id="KRR26174.1"/>
    </source>
</evidence>
<proteinExistence type="predicted"/>
<protein>
    <submittedName>
        <fullName evidence="1">Uncharacterized protein</fullName>
    </submittedName>
</protein>
<accession>A0A0R3N2D1</accession>
<dbReference type="EMBL" id="LLYB01000047">
    <property type="protein sequence ID" value="KRR26174.1"/>
    <property type="molecule type" value="Genomic_DNA"/>
</dbReference>
<name>A0A0R3N2D1_9BRAD</name>
<evidence type="ECO:0000313" key="2">
    <source>
        <dbReference type="Proteomes" id="UP000051660"/>
    </source>
</evidence>
<gene>
    <name evidence="1" type="ORF">CQ14_21040</name>
</gene>
<reference evidence="1 2" key="1">
    <citation type="submission" date="2014-03" db="EMBL/GenBank/DDBJ databases">
        <title>Bradyrhizobium valentinum sp. nov., isolated from effective nodules of Lupinus mariae-josephae, a lupine endemic of basic-lime soils in Eastern Spain.</title>
        <authorList>
            <person name="Duran D."/>
            <person name="Rey L."/>
            <person name="Navarro A."/>
            <person name="Busquets A."/>
            <person name="Imperial J."/>
            <person name="Ruiz-Argueso T."/>
        </authorList>
    </citation>
    <scope>NUCLEOTIDE SEQUENCE [LARGE SCALE GENOMIC DNA]</scope>
    <source>
        <strain evidence="1 2">CCBAU 23086</strain>
    </source>
</reference>